<reference evidence="5" key="3">
    <citation type="submission" date="2025-09" db="UniProtKB">
        <authorList>
            <consortium name="Ensembl"/>
        </authorList>
    </citation>
    <scope>IDENTIFICATION</scope>
</reference>
<evidence type="ECO:0000256" key="1">
    <source>
        <dbReference type="ARBA" id="ARBA00022857"/>
    </source>
</evidence>
<keyword evidence="1" id="KW-0521">NADP</keyword>
<dbReference type="Gene3D" id="3.40.50.720">
    <property type="entry name" value="NAD(P)-binding Rossmann-like Domain"/>
    <property type="match status" value="1"/>
</dbReference>
<evidence type="ECO:0000256" key="3">
    <source>
        <dbReference type="ARBA" id="ARBA00023002"/>
    </source>
</evidence>
<dbReference type="GO" id="GO:0006694">
    <property type="term" value="P:steroid biosynthetic process"/>
    <property type="evidence" value="ECO:0007669"/>
    <property type="project" value="UniProtKB-KW"/>
</dbReference>
<dbReference type="GO" id="GO:0005783">
    <property type="term" value="C:endoplasmic reticulum"/>
    <property type="evidence" value="ECO:0007669"/>
    <property type="project" value="TreeGrafter"/>
</dbReference>
<dbReference type="PANTHER" id="PTHR43899">
    <property type="entry name" value="RH59310P"/>
    <property type="match status" value="1"/>
</dbReference>
<evidence type="ECO:0008006" key="7">
    <source>
        <dbReference type="Google" id="ProtNLM"/>
    </source>
</evidence>
<keyword evidence="2" id="KW-0444">Lipid biosynthesis</keyword>
<dbReference type="Proteomes" id="UP000694580">
    <property type="component" value="Chromosome 1"/>
</dbReference>
<dbReference type="Pfam" id="PF00106">
    <property type="entry name" value="adh_short"/>
    <property type="match status" value="1"/>
</dbReference>
<dbReference type="PIRSF" id="PIRSF000126">
    <property type="entry name" value="11-beta-HSD1"/>
    <property type="match status" value="1"/>
</dbReference>
<dbReference type="CDD" id="cd05356">
    <property type="entry name" value="17beta-HSD1_like_SDR_c"/>
    <property type="match status" value="1"/>
</dbReference>
<sequence length="333" mass="36841">MDSVELFFTAVGACVILHCGLKVLTVLKVLFPKVWYPVPSGYFTSMGEWAVVTGASDGIGRAYAIELSKHGMNVAIISRSQEKLNKTAVEIETTGKRVKVIVADFTKDDVYENIAQNLQDLNIGILVNNVGMLPSPTPCRLLDTDSLEQRINMVINCNVKAMMKMCTIVLPIMERRRKGIILNVSSGLAQIPCPTFSLYTASKVCVNRFSQALQAEYKQKGITIQAVAPFGVSTLLSGYQSPNMFTFTTDQFVRTSLTYVRSGDKTNGSIRHTILVNMNSSIEHLSIMNIHEYTEYTVLYINAGNVMTKVNKLFAWCARLNNFSTFSSPGLDS</sequence>
<dbReference type="SUPFAM" id="SSF51735">
    <property type="entry name" value="NAD(P)-binding Rossmann-fold domains"/>
    <property type="match status" value="1"/>
</dbReference>
<gene>
    <name evidence="5" type="primary">HSD17B3</name>
</gene>
<dbReference type="PRINTS" id="PR00081">
    <property type="entry name" value="GDHRDH"/>
</dbReference>
<proteinExistence type="inferred from homology"/>
<keyword evidence="3" id="KW-0560">Oxidoreductase</keyword>
<reference evidence="5" key="2">
    <citation type="submission" date="2025-08" db="UniProtKB">
        <authorList>
            <consortium name="Ensembl"/>
        </authorList>
    </citation>
    <scope>IDENTIFICATION</scope>
</reference>
<dbReference type="GeneTree" id="ENSGT00940000160266"/>
<dbReference type="Ensembl" id="ENSDCDT00010009256.1">
    <property type="protein sequence ID" value="ENSDCDP00010008818.1"/>
    <property type="gene ID" value="ENSDCDG00010003953.1"/>
</dbReference>
<dbReference type="PANTHER" id="PTHR43899:SF7">
    <property type="entry name" value="17-BETA-HYDROXYSTEROID DEHYDROGENASE TYPE 3"/>
    <property type="match status" value="1"/>
</dbReference>
<reference evidence="5 6" key="1">
    <citation type="submission" date="2020-06" db="EMBL/GenBank/DDBJ databases">
        <authorList>
            <consortium name="Wellcome Sanger Institute Data Sharing"/>
        </authorList>
    </citation>
    <scope>NUCLEOTIDE SEQUENCE [LARGE SCALE GENOMIC DNA]</scope>
</reference>
<evidence type="ECO:0000313" key="5">
    <source>
        <dbReference type="Ensembl" id="ENSDCDP00010008818.1"/>
    </source>
</evidence>
<accession>A0AAY4AIU6</accession>
<dbReference type="InterPro" id="IPR002347">
    <property type="entry name" value="SDR_fam"/>
</dbReference>
<dbReference type="GO" id="GO:0047045">
    <property type="term" value="F:testosterone dehydrogenase (NADP+) activity"/>
    <property type="evidence" value="ECO:0007669"/>
    <property type="project" value="TreeGrafter"/>
</dbReference>
<evidence type="ECO:0000256" key="4">
    <source>
        <dbReference type="RuleBase" id="RU000363"/>
    </source>
</evidence>
<dbReference type="PRINTS" id="PR00080">
    <property type="entry name" value="SDRFAMILY"/>
</dbReference>
<evidence type="ECO:0000256" key="2">
    <source>
        <dbReference type="ARBA" id="ARBA00022955"/>
    </source>
</evidence>
<dbReference type="InterPro" id="IPR036291">
    <property type="entry name" value="NAD(P)-bd_dom_sf"/>
</dbReference>
<keyword evidence="6" id="KW-1185">Reference proteome</keyword>
<name>A0AAY4AIU6_9TELE</name>
<comment type="similarity">
    <text evidence="4">Belongs to the short-chain dehydrogenases/reductases (SDR) family.</text>
</comment>
<keyword evidence="2" id="KW-0752">Steroid biosynthesis</keyword>
<organism evidence="5 6">
    <name type="scientific">Denticeps clupeoides</name>
    <name type="common">denticle herring</name>
    <dbReference type="NCBI Taxonomy" id="299321"/>
    <lineage>
        <taxon>Eukaryota</taxon>
        <taxon>Metazoa</taxon>
        <taxon>Chordata</taxon>
        <taxon>Craniata</taxon>
        <taxon>Vertebrata</taxon>
        <taxon>Euteleostomi</taxon>
        <taxon>Actinopterygii</taxon>
        <taxon>Neopterygii</taxon>
        <taxon>Teleostei</taxon>
        <taxon>Clupei</taxon>
        <taxon>Clupeiformes</taxon>
        <taxon>Denticipitoidei</taxon>
        <taxon>Denticipitidae</taxon>
        <taxon>Denticeps</taxon>
    </lineage>
</organism>
<protein>
    <recommendedName>
        <fullName evidence="7">Testosterone 17-beta-dehydrogenase 3</fullName>
    </recommendedName>
</protein>
<evidence type="ECO:0000313" key="6">
    <source>
        <dbReference type="Proteomes" id="UP000694580"/>
    </source>
</evidence>
<dbReference type="AlphaFoldDB" id="A0AAY4AIU6"/>
<dbReference type="InterPro" id="IPR051019">
    <property type="entry name" value="VLCFA-Steroid_DH"/>
</dbReference>
<dbReference type="FunFam" id="3.40.50.720:FF:000137">
    <property type="entry name" value="Hydroxysteroid (17-beta) dehydrogenase 3"/>
    <property type="match status" value="1"/>
</dbReference>
<keyword evidence="2" id="KW-0443">Lipid metabolism</keyword>